<proteinExistence type="predicted"/>
<feature type="region of interest" description="Disordered" evidence="1">
    <location>
        <begin position="1"/>
        <end position="33"/>
    </location>
</feature>
<accession>A0ABP7TKF8</accession>
<evidence type="ECO:0000256" key="1">
    <source>
        <dbReference type="SAM" id="MobiDB-lite"/>
    </source>
</evidence>
<reference evidence="3" key="1">
    <citation type="journal article" date="2019" name="Int. J. Syst. Evol. Microbiol.">
        <title>The Global Catalogue of Microorganisms (GCM) 10K type strain sequencing project: providing services to taxonomists for standard genome sequencing and annotation.</title>
        <authorList>
            <consortium name="The Broad Institute Genomics Platform"/>
            <consortium name="The Broad Institute Genome Sequencing Center for Infectious Disease"/>
            <person name="Wu L."/>
            <person name="Ma J."/>
        </authorList>
    </citation>
    <scope>NUCLEOTIDE SEQUENCE [LARGE SCALE GENOMIC DNA]</scope>
    <source>
        <strain evidence="3">JCM 17564</strain>
    </source>
</reference>
<evidence type="ECO:0000313" key="3">
    <source>
        <dbReference type="Proteomes" id="UP001424459"/>
    </source>
</evidence>
<evidence type="ECO:0000313" key="2">
    <source>
        <dbReference type="EMBL" id="GAA4027648.1"/>
    </source>
</evidence>
<comment type="caution">
    <text evidence="2">The sequence shown here is derived from an EMBL/GenBank/DDBJ whole genome shotgun (WGS) entry which is preliminary data.</text>
</comment>
<organism evidence="2 3">
    <name type="scientific">Sphingomonas rosea</name>
    <dbReference type="NCBI Taxonomy" id="335605"/>
    <lineage>
        <taxon>Bacteria</taxon>
        <taxon>Pseudomonadati</taxon>
        <taxon>Pseudomonadota</taxon>
        <taxon>Alphaproteobacteria</taxon>
        <taxon>Sphingomonadales</taxon>
        <taxon>Sphingomonadaceae</taxon>
        <taxon>Sphingomonas</taxon>
    </lineage>
</organism>
<keyword evidence="3" id="KW-1185">Reference proteome</keyword>
<protein>
    <submittedName>
        <fullName evidence="2">Uncharacterized protein</fullName>
    </submittedName>
</protein>
<dbReference type="EMBL" id="BAABBR010000001">
    <property type="protein sequence ID" value="GAA4027648.1"/>
    <property type="molecule type" value="Genomic_DNA"/>
</dbReference>
<dbReference type="Proteomes" id="UP001424459">
    <property type="component" value="Unassembled WGS sequence"/>
</dbReference>
<dbReference type="RefSeq" id="WP_344695187.1">
    <property type="nucleotide sequence ID" value="NZ_BAABBR010000001.1"/>
</dbReference>
<gene>
    <name evidence="2" type="ORF">GCM10022281_02910</name>
</gene>
<feature type="compositionally biased region" description="Basic and acidic residues" evidence="1">
    <location>
        <begin position="19"/>
        <end position="33"/>
    </location>
</feature>
<sequence>MSDLHRQSAPEGEYFAQRAETERRRAAEASDPRARAVHLQLAQEYDDLSECGAAND</sequence>
<name>A0ABP7TKF8_9SPHN</name>